<feature type="domain" description="Major facilitator superfamily (MFS) profile" evidence="9">
    <location>
        <begin position="158"/>
        <end position="387"/>
    </location>
</feature>
<evidence type="ECO:0000256" key="1">
    <source>
        <dbReference type="ARBA" id="ARBA00004429"/>
    </source>
</evidence>
<comment type="caution">
    <text evidence="10">The sequence shown here is derived from an EMBL/GenBank/DDBJ whole genome shotgun (WGS) entry which is preliminary data.</text>
</comment>
<dbReference type="RefSeq" id="WP_190930643.1">
    <property type="nucleotide sequence ID" value="NZ_JACXJA010000036.1"/>
</dbReference>
<gene>
    <name evidence="10" type="ORF">IDH45_23870</name>
</gene>
<evidence type="ECO:0000256" key="2">
    <source>
        <dbReference type="ARBA" id="ARBA00022448"/>
    </source>
</evidence>
<dbReference type="EMBL" id="JACXJA010000036">
    <property type="protein sequence ID" value="MBD2865022.1"/>
    <property type="molecule type" value="Genomic_DNA"/>
</dbReference>
<feature type="transmembrane region" description="Helical" evidence="8">
    <location>
        <begin position="43"/>
        <end position="62"/>
    </location>
</feature>
<keyword evidence="7 8" id="KW-0472">Membrane</keyword>
<dbReference type="PANTHER" id="PTHR23522">
    <property type="entry name" value="BLL5896 PROTEIN"/>
    <property type="match status" value="1"/>
</dbReference>
<dbReference type="Proteomes" id="UP000639396">
    <property type="component" value="Unassembled WGS sequence"/>
</dbReference>
<dbReference type="AlphaFoldDB" id="A0A927H292"/>
<feature type="transmembrane region" description="Helical" evidence="8">
    <location>
        <begin position="354"/>
        <end position="374"/>
    </location>
</feature>
<feature type="transmembrane region" description="Helical" evidence="8">
    <location>
        <begin position="82"/>
        <end position="106"/>
    </location>
</feature>
<dbReference type="GO" id="GO:0022857">
    <property type="term" value="F:transmembrane transporter activity"/>
    <property type="evidence" value="ECO:0007669"/>
    <property type="project" value="InterPro"/>
</dbReference>
<evidence type="ECO:0000256" key="4">
    <source>
        <dbReference type="ARBA" id="ARBA00022519"/>
    </source>
</evidence>
<feature type="transmembrane region" description="Helical" evidence="8">
    <location>
        <begin position="327"/>
        <end position="348"/>
    </location>
</feature>
<name>A0A927H292_9BACL</name>
<dbReference type="SUPFAM" id="SSF103473">
    <property type="entry name" value="MFS general substrate transporter"/>
    <property type="match status" value="1"/>
</dbReference>
<keyword evidence="3" id="KW-1003">Cell membrane</keyword>
<evidence type="ECO:0000313" key="11">
    <source>
        <dbReference type="Proteomes" id="UP000639396"/>
    </source>
</evidence>
<feature type="transmembrane region" description="Helical" evidence="8">
    <location>
        <begin position="160"/>
        <end position="178"/>
    </location>
</feature>
<reference evidence="10" key="1">
    <citation type="submission" date="2020-09" db="EMBL/GenBank/DDBJ databases">
        <title>A novel bacterium of genus Paenibacillus, isolated from South China Sea.</title>
        <authorList>
            <person name="Huang H."/>
            <person name="Mo K."/>
            <person name="Hu Y."/>
        </authorList>
    </citation>
    <scope>NUCLEOTIDE SEQUENCE</scope>
    <source>
        <strain evidence="10">IB182363</strain>
    </source>
</reference>
<keyword evidence="4" id="KW-0997">Cell inner membrane</keyword>
<dbReference type="InterPro" id="IPR020846">
    <property type="entry name" value="MFS_dom"/>
</dbReference>
<dbReference type="InterPro" id="IPR036259">
    <property type="entry name" value="MFS_trans_sf"/>
</dbReference>
<feature type="transmembrane region" description="Helical" evidence="8">
    <location>
        <begin position="287"/>
        <end position="306"/>
    </location>
</feature>
<feature type="transmembrane region" description="Helical" evidence="8">
    <location>
        <begin position="199"/>
        <end position="224"/>
    </location>
</feature>
<sequence length="387" mass="41812">MNRLQAYAPHVYFFFFFAAAASYSPFLAFWLREAGLTSQQIGIIYAIGPFVALFVQPMWGLLCDKYGIEKTALMICGLMTPAIAFGYSTGAGFAVFAATAVVLAIFNSPMVPLSDAVAVAHAQKHRQTYGGARVWGSIGFALIVSPVGILYTQIGIDKMFFLYMGLMIVVVAITRLLEKGSVRKNASMRDVVKLLGQKELSVFLLLVLLVACGTQSFSIFFSVYLGTTGGEVSEKIGWLSTVSALSELPFFFFATRFTERFGYRAILALGAFVAASRMIILSLDPPFAVLLFSQMLQGITFALFYAAGVQYVSDLCPDSWKSTGQTLFSMVYVNLAILIASNAGGWLIDHAGFGTMFRFAAVSCALGGIGFLILSRRGAGGRVAGRS</sequence>
<organism evidence="10 11">
    <name type="scientific">Paenibacillus oceani</name>
    <dbReference type="NCBI Taxonomy" id="2772510"/>
    <lineage>
        <taxon>Bacteria</taxon>
        <taxon>Bacillati</taxon>
        <taxon>Bacillota</taxon>
        <taxon>Bacilli</taxon>
        <taxon>Bacillales</taxon>
        <taxon>Paenibacillaceae</taxon>
        <taxon>Paenibacillus</taxon>
    </lineage>
</organism>
<evidence type="ECO:0000256" key="7">
    <source>
        <dbReference type="ARBA" id="ARBA00023136"/>
    </source>
</evidence>
<evidence type="ECO:0000256" key="6">
    <source>
        <dbReference type="ARBA" id="ARBA00022989"/>
    </source>
</evidence>
<keyword evidence="11" id="KW-1185">Reference proteome</keyword>
<keyword evidence="5 8" id="KW-0812">Transmembrane</keyword>
<protein>
    <submittedName>
        <fullName evidence="10">MFS transporter</fullName>
    </submittedName>
</protein>
<comment type="subcellular location">
    <subcellularLocation>
        <location evidence="1">Cell inner membrane</location>
        <topology evidence="1">Multi-pass membrane protein</topology>
    </subcellularLocation>
</comment>
<dbReference type="InterPro" id="IPR026032">
    <property type="entry name" value="HcaT-like"/>
</dbReference>
<keyword evidence="2" id="KW-0813">Transport</keyword>
<feature type="transmembrane region" description="Helical" evidence="8">
    <location>
        <begin position="134"/>
        <end position="154"/>
    </location>
</feature>
<feature type="transmembrane region" description="Helical" evidence="8">
    <location>
        <begin position="236"/>
        <end position="254"/>
    </location>
</feature>
<evidence type="ECO:0000256" key="5">
    <source>
        <dbReference type="ARBA" id="ARBA00022692"/>
    </source>
</evidence>
<dbReference type="GO" id="GO:0005886">
    <property type="term" value="C:plasma membrane"/>
    <property type="evidence" value="ECO:0007669"/>
    <property type="project" value="UniProtKB-SubCell"/>
</dbReference>
<dbReference type="PROSITE" id="PS50850">
    <property type="entry name" value="MFS"/>
    <property type="match status" value="1"/>
</dbReference>
<dbReference type="PIRSF" id="PIRSF004925">
    <property type="entry name" value="HcaT"/>
    <property type="match status" value="1"/>
</dbReference>
<keyword evidence="6 8" id="KW-1133">Transmembrane helix</keyword>
<dbReference type="PANTHER" id="PTHR23522:SF10">
    <property type="entry name" value="3-PHENYLPROPIONIC ACID TRANSPORTER-RELATED"/>
    <property type="match status" value="1"/>
</dbReference>
<feature type="transmembrane region" description="Helical" evidence="8">
    <location>
        <begin position="261"/>
        <end position="281"/>
    </location>
</feature>
<dbReference type="InterPro" id="IPR024989">
    <property type="entry name" value="MFS_assoc_dom"/>
</dbReference>
<dbReference type="Gene3D" id="1.20.1250.20">
    <property type="entry name" value="MFS general substrate transporter like domains"/>
    <property type="match status" value="2"/>
</dbReference>
<evidence type="ECO:0000256" key="3">
    <source>
        <dbReference type="ARBA" id="ARBA00022475"/>
    </source>
</evidence>
<proteinExistence type="predicted"/>
<evidence type="ECO:0000256" key="8">
    <source>
        <dbReference type="SAM" id="Phobius"/>
    </source>
</evidence>
<dbReference type="Pfam" id="PF12832">
    <property type="entry name" value="MFS_1_like"/>
    <property type="match status" value="1"/>
</dbReference>
<accession>A0A927H292</accession>
<evidence type="ECO:0000313" key="10">
    <source>
        <dbReference type="EMBL" id="MBD2865022.1"/>
    </source>
</evidence>
<evidence type="ECO:0000259" key="9">
    <source>
        <dbReference type="PROSITE" id="PS50850"/>
    </source>
</evidence>
<feature type="transmembrane region" description="Helical" evidence="8">
    <location>
        <begin position="12"/>
        <end position="31"/>
    </location>
</feature>